<keyword evidence="4" id="KW-1185">Reference proteome</keyword>
<dbReference type="GO" id="GO:0005886">
    <property type="term" value="C:plasma membrane"/>
    <property type="evidence" value="ECO:0007669"/>
    <property type="project" value="TreeGrafter"/>
</dbReference>
<dbReference type="Proteomes" id="UP000014461">
    <property type="component" value="Unassembled WGS sequence"/>
</dbReference>
<organism evidence="3 4">
    <name type="scientific">Agarivorans albus MKT 106</name>
    <dbReference type="NCBI Taxonomy" id="1331007"/>
    <lineage>
        <taxon>Bacteria</taxon>
        <taxon>Pseudomonadati</taxon>
        <taxon>Pseudomonadota</taxon>
        <taxon>Gammaproteobacteria</taxon>
        <taxon>Alteromonadales</taxon>
        <taxon>Alteromonadaceae</taxon>
        <taxon>Agarivorans</taxon>
    </lineage>
</organism>
<comment type="caution">
    <text evidence="3">The sequence shown here is derived from an EMBL/GenBank/DDBJ whole genome shotgun (WGS) entry which is preliminary data.</text>
</comment>
<evidence type="ECO:0000313" key="4">
    <source>
        <dbReference type="Proteomes" id="UP000014461"/>
    </source>
</evidence>
<dbReference type="InterPro" id="IPR052894">
    <property type="entry name" value="AsmA-related"/>
</dbReference>
<evidence type="ECO:0000313" key="3">
    <source>
        <dbReference type="EMBL" id="GAD00880.1"/>
    </source>
</evidence>
<dbReference type="PANTHER" id="PTHR30441">
    <property type="entry name" value="DUF748 DOMAIN-CONTAINING PROTEIN"/>
    <property type="match status" value="1"/>
</dbReference>
<dbReference type="RefSeq" id="WP_016400648.1">
    <property type="nucleotide sequence ID" value="NZ_BARX01000004.1"/>
</dbReference>
<accession>R9PHQ4</accession>
<proteinExistence type="predicted"/>
<evidence type="ECO:0000259" key="2">
    <source>
        <dbReference type="Pfam" id="PF05170"/>
    </source>
</evidence>
<sequence>MKMKPWLKRSLIGLTVLLLIVLLPIAALMVGVKVEIGDSRQLVTKLLSEQLQRDVRINGNIQLELSFRPAITVEDIHIANPSGFGEQSFAQVRKTSAQVQVLPLLRQHLEIEQVLLDGFYLELIRTEEGDNNWQFASSATAPSNTASQPDLSKSEGSNDFTWQGINYSFEIKEQILISDARISYTDQAAEAVLSWQLEELKLTSLDSETLAMTAKGSMLDERYSLDSTWQLEPLLQGRAGDVQLNMQVADASLGLSGQLAPQKEINSYLELKLDWQNADSIARLLGENLSHIAPIKLATRFDGKPGSYSLSPISATLGSSQFSGELALTGHQPVAINGNLDINQIDLGVWLPNVEPNQSSEEPLVDTPTQPKPNKPAVAQVQEAETQAEALPLLQIIRYWLNQADADLSLSIGEIIGLPQEISSISLGLKVEGEQLKAPLRAVVDDIRFRGNLKANVQDDRLTTSMRLVAQKSPLDKLASRIPMLAGSTGSIGRSVLRINAAGSDVAELLESSQFNYKIEDSRMTLPAGTSFDIASANMSAGLASEVAVNLDGVLLDIPVSAVIHTSPLRAMLNQQAWQVRMQLDSPAIELNLNGELPSGVWQQGASLQLNANSPRIGLLAPWLGVDKEAQGIFKLDLALQAAKGRSSLNINQLQLADSQGKLQASWDKSKTEQGLVSISSDWQRINIAQLMAFMPSESAQPGLKEDKAATQPASEKKAIDISVPILPQGVAIHDADLDISVAQLLLGEHQFNRIALQASARDGWLQQAPFSGEFAQSKIAGNAVLDLRSSPLKLDFTVASEQPNIPQLLKQLNIAEQANLALERAELDLSLTGDNIAQLLASTTLSAKLIGGHWDLIDPNTQASARVELNQGSLTASPQQPLTLALTGQLKQLPLSVELSTLSLAEFSQQPRELPIQLNLDINQVSLAAEATLPRPVSSNNLSLAMRLKSPSLSQLDSLHGIQLPPFGPIELAGELQINEQGYAINNMLLAVANSELTGLANLSTVNAKPQLDIAISANNIQLDDFKTGDWQGLEQRAALPAEQTQSNSEEQNKVDSNDVAQPLLSQAVFQRLNANFSLDVERVKSGEDWLGEGKLHWQLHDGSLRLAPLWLALPGGEINLSGELSALENGFYSQLKADIDNFDYGLLARRIKPDTEMRGSFSLHLDVNSEFELLEQWLENANGKVGFAVWPKEFEAGIMDLWAVSLASAVVPELDDSDKSVLNCVVAAFDSNDGELVQNVLLADTSRMRVLGETEVDFKQQQVKMVLRPKAKRAQIFGLSTPVQVTGSFEDFRIGIASGGLIGTTIRFVTSPVVSPLRWIVEAPLDADGSELCRQAWQQAKQVNTDKQAD</sequence>
<dbReference type="InterPro" id="IPR007844">
    <property type="entry name" value="AsmA"/>
</dbReference>
<feature type="domain" description="AsmA" evidence="2">
    <location>
        <begin position="3"/>
        <end position="215"/>
    </location>
</feature>
<name>R9PHQ4_AGAAL</name>
<feature type="region of interest" description="Disordered" evidence="1">
    <location>
        <begin position="136"/>
        <end position="156"/>
    </location>
</feature>
<dbReference type="GO" id="GO:0090313">
    <property type="term" value="P:regulation of protein targeting to membrane"/>
    <property type="evidence" value="ECO:0007669"/>
    <property type="project" value="TreeGrafter"/>
</dbReference>
<evidence type="ECO:0000256" key="1">
    <source>
        <dbReference type="SAM" id="MobiDB-lite"/>
    </source>
</evidence>
<dbReference type="EMBL" id="BARX01000004">
    <property type="protein sequence ID" value="GAD00880.1"/>
    <property type="molecule type" value="Genomic_DNA"/>
</dbReference>
<gene>
    <name evidence="3" type="ORF">AALB_0960</name>
</gene>
<dbReference type="OrthoDB" id="5897244at2"/>
<dbReference type="PANTHER" id="PTHR30441:SF8">
    <property type="entry name" value="DUF748 DOMAIN-CONTAINING PROTEIN"/>
    <property type="match status" value="1"/>
</dbReference>
<dbReference type="Pfam" id="PF05170">
    <property type="entry name" value="AsmA"/>
    <property type="match status" value="2"/>
</dbReference>
<dbReference type="STRING" id="1331007.AALB_0960"/>
<reference evidence="3" key="1">
    <citation type="journal article" date="2013" name="Genome Announc.">
        <title>Draft Genome Sequence of Agarivorans albus Strain MKT 106T, an Agarolytic Marine Bacterium.</title>
        <authorList>
            <person name="Yasuike M."/>
            <person name="Nakamura Y."/>
            <person name="Kai W."/>
            <person name="Fujiwara A."/>
            <person name="Fukui Y."/>
            <person name="Satomi M."/>
            <person name="Sano M."/>
        </authorList>
    </citation>
    <scope>NUCLEOTIDE SEQUENCE [LARGE SCALE GENOMIC DNA]</scope>
</reference>
<feature type="compositionally biased region" description="Low complexity" evidence="1">
    <location>
        <begin position="136"/>
        <end position="147"/>
    </location>
</feature>
<feature type="domain" description="AsmA" evidence="2">
    <location>
        <begin position="766"/>
        <end position="1189"/>
    </location>
</feature>
<protein>
    <recommendedName>
        <fullName evidence="2">AsmA domain-containing protein</fullName>
    </recommendedName>
</protein>